<organism evidence="2 3">
    <name type="scientific">Candidatus Methanoperedens nitratireducens</name>
    <dbReference type="NCBI Taxonomy" id="1392998"/>
    <lineage>
        <taxon>Archaea</taxon>
        <taxon>Methanobacteriati</taxon>
        <taxon>Methanobacteriota</taxon>
        <taxon>Stenosarchaea group</taxon>
        <taxon>Methanomicrobia</taxon>
        <taxon>Methanosarcinales</taxon>
        <taxon>ANME-2 cluster</taxon>
        <taxon>Candidatus Methanoperedentaceae</taxon>
        <taxon>Candidatus Methanoperedens</taxon>
    </lineage>
</organism>
<evidence type="ECO:0000259" key="1">
    <source>
        <dbReference type="PROSITE" id="PS51186"/>
    </source>
</evidence>
<dbReference type="PROSITE" id="PS51186">
    <property type="entry name" value="GNAT"/>
    <property type="match status" value="1"/>
</dbReference>
<gene>
    <name evidence="2" type="ORF">ANME2D_01023</name>
</gene>
<dbReference type="InterPro" id="IPR000182">
    <property type="entry name" value="GNAT_dom"/>
</dbReference>
<sequence>MNDIITNIGNSTLQHGKYNDRIYLMKLSRNDFPDIIDKLDTLAIEKGYSKIIAKVPEFARDEFTKSGYFIEAFIPEFYDCNEDVYFMGKYFTESRLHSREYEKFREILKLAALKTTEERTAECIPGFNCRICDKSDVNQIAGVYKTVFETYPFPIHEPQYIIKTMDENFIYFSIWRNNKIVALSSSEMDARSQNVEMTDFATLPEHRGNGFAVYLLQEMEYEMRKRNMKIAYTIARSLSYGVNIIFARMGYRYSGTLLNNTNIAGNLESMNVWYKPL</sequence>
<dbReference type="Pfam" id="PF00583">
    <property type="entry name" value="Acetyltransf_1"/>
    <property type="match status" value="1"/>
</dbReference>
<dbReference type="CDD" id="cd04301">
    <property type="entry name" value="NAT_SF"/>
    <property type="match status" value="1"/>
</dbReference>
<evidence type="ECO:0000313" key="3">
    <source>
        <dbReference type="Proteomes" id="UP000027153"/>
    </source>
</evidence>
<keyword evidence="2" id="KW-0808">Transferase</keyword>
<dbReference type="Gene3D" id="3.40.630.30">
    <property type="match status" value="1"/>
</dbReference>
<protein>
    <submittedName>
        <fullName evidence="2">Putative beta-lysine N-acetyltransferase</fullName>
    </submittedName>
</protein>
<dbReference type="InterPro" id="IPR022525">
    <property type="entry name" value="GNAT_AblB"/>
</dbReference>
<name>A0A062VA43_9EURY</name>
<dbReference type="AlphaFoldDB" id="A0A062VA43"/>
<dbReference type="NCBIfam" id="TIGR03827">
    <property type="entry name" value="GNAT_ablB"/>
    <property type="match status" value="1"/>
</dbReference>
<feature type="domain" description="N-acetyltransferase" evidence="1">
    <location>
        <begin position="127"/>
        <end position="277"/>
    </location>
</feature>
<evidence type="ECO:0000313" key="2">
    <source>
        <dbReference type="EMBL" id="KCZ72594.1"/>
    </source>
</evidence>
<dbReference type="GO" id="GO:0008080">
    <property type="term" value="F:N-acetyltransferase activity"/>
    <property type="evidence" value="ECO:0007669"/>
    <property type="project" value="InterPro"/>
</dbReference>
<dbReference type="Proteomes" id="UP000027153">
    <property type="component" value="Unassembled WGS sequence"/>
</dbReference>
<accession>A0A062VA43</accession>
<dbReference type="EMBL" id="JMIY01000002">
    <property type="protein sequence ID" value="KCZ72594.1"/>
    <property type="molecule type" value="Genomic_DNA"/>
</dbReference>
<dbReference type="PATRIC" id="fig|1392998.3.peg.1190"/>
<keyword evidence="3" id="KW-1185">Reference proteome</keyword>
<dbReference type="SUPFAM" id="SSF55729">
    <property type="entry name" value="Acyl-CoA N-acyltransferases (Nat)"/>
    <property type="match status" value="1"/>
</dbReference>
<dbReference type="InterPro" id="IPR016181">
    <property type="entry name" value="Acyl_CoA_acyltransferase"/>
</dbReference>
<comment type="caution">
    <text evidence="2">The sequence shown here is derived from an EMBL/GenBank/DDBJ whole genome shotgun (WGS) entry which is preliminary data.</text>
</comment>
<proteinExistence type="predicted"/>
<reference evidence="2 3" key="1">
    <citation type="journal article" date="2013" name="Nature">
        <title>Anaerobic oxidation of methane coupled to nitrate reduction in a novel archaeal lineage.</title>
        <authorList>
            <person name="Haroon M.F."/>
            <person name="Hu S."/>
            <person name="Shi Y."/>
            <person name="Imelfort M."/>
            <person name="Keller J."/>
            <person name="Hugenholtz P."/>
            <person name="Yuan Z."/>
            <person name="Tyson G.W."/>
        </authorList>
    </citation>
    <scope>NUCLEOTIDE SEQUENCE [LARGE SCALE GENOMIC DNA]</scope>
    <source>
        <strain evidence="2 3">ANME-2d</strain>
    </source>
</reference>